<dbReference type="InterPro" id="IPR040305">
    <property type="entry name" value="At1g75730-like"/>
</dbReference>
<keyword evidence="3" id="KW-1185">Reference proteome</keyword>
<feature type="region of interest" description="Disordered" evidence="1">
    <location>
        <begin position="76"/>
        <end position="95"/>
    </location>
</feature>
<gene>
    <name evidence="2" type="ORF">SHERM_00331</name>
</gene>
<evidence type="ECO:0000313" key="3">
    <source>
        <dbReference type="Proteomes" id="UP001153555"/>
    </source>
</evidence>
<protein>
    <submittedName>
        <fullName evidence="2">Uncharacterized protein</fullName>
    </submittedName>
</protein>
<evidence type="ECO:0000256" key="1">
    <source>
        <dbReference type="SAM" id="MobiDB-lite"/>
    </source>
</evidence>
<name>A0A9N7MTV2_STRHE</name>
<comment type="caution">
    <text evidence="2">The sequence shown here is derived from an EMBL/GenBank/DDBJ whole genome shotgun (WGS) entry which is preliminary data.</text>
</comment>
<dbReference type="AlphaFoldDB" id="A0A9N7MTV2"/>
<organism evidence="2 3">
    <name type="scientific">Striga hermonthica</name>
    <name type="common">Purple witchweed</name>
    <name type="synonym">Buchnera hermonthica</name>
    <dbReference type="NCBI Taxonomy" id="68872"/>
    <lineage>
        <taxon>Eukaryota</taxon>
        <taxon>Viridiplantae</taxon>
        <taxon>Streptophyta</taxon>
        <taxon>Embryophyta</taxon>
        <taxon>Tracheophyta</taxon>
        <taxon>Spermatophyta</taxon>
        <taxon>Magnoliopsida</taxon>
        <taxon>eudicotyledons</taxon>
        <taxon>Gunneridae</taxon>
        <taxon>Pentapetalae</taxon>
        <taxon>asterids</taxon>
        <taxon>lamiids</taxon>
        <taxon>Lamiales</taxon>
        <taxon>Orobanchaceae</taxon>
        <taxon>Buchnereae</taxon>
        <taxon>Striga</taxon>
    </lineage>
</organism>
<dbReference type="OrthoDB" id="778649at2759"/>
<feature type="region of interest" description="Disordered" evidence="1">
    <location>
        <begin position="106"/>
        <end position="134"/>
    </location>
</feature>
<reference evidence="2" key="1">
    <citation type="submission" date="2019-12" db="EMBL/GenBank/DDBJ databases">
        <authorList>
            <person name="Scholes J."/>
        </authorList>
    </citation>
    <scope>NUCLEOTIDE SEQUENCE</scope>
</reference>
<sequence length="440" mass="48538">MNGKKQGHLTKDEEEVAETLYALASMFSDTNKANQPGSSDDPTSSKLLNGEDADEVEDTPNLSGSKGKLVKLQSFKEAKTPESSSSKQTSRPQVSSELIDFGQATVSGYQNGKNNGKCSFQSPTRTRSCNTNGSSLRVPVWLESTNTEKCTQNTVQSEKSWKRSSAHVYISRLIKVLQIPENREGSLENFSNLSTSGGAHNLTRSNGSRITDALFSGTTHSAANKELAKIEHDVFSNNKTFIQDRQLAQETSALCSSAKEDFHDFLSLGTTSYSDVNKEHIHEAPKQFHAPSYVQQSQKYSGLTTQQVQLPQYLSSSSTVNGSFPGPMDWRPAQYNNSGGVGPANLPDWKNGNTGSPLNCAQALFPHLLGSNQQHFSPQHSQQHIMKMSAISSTLPLPKVEINLRHHQHYQHHNRQFPLGFFERGKVPLYSDNVQQLQLP</sequence>
<accession>A0A9N7MTV2</accession>
<dbReference type="EMBL" id="CACSLK010017224">
    <property type="protein sequence ID" value="CAA0818561.1"/>
    <property type="molecule type" value="Genomic_DNA"/>
</dbReference>
<proteinExistence type="predicted"/>
<dbReference type="PANTHER" id="PTHR34792">
    <property type="entry name" value="OS02G0121500 PROTEIN"/>
    <property type="match status" value="1"/>
</dbReference>
<feature type="region of interest" description="Disordered" evidence="1">
    <location>
        <begin position="27"/>
        <end position="70"/>
    </location>
</feature>
<feature type="compositionally biased region" description="Polar residues" evidence="1">
    <location>
        <begin position="27"/>
        <end position="47"/>
    </location>
</feature>
<evidence type="ECO:0000313" key="2">
    <source>
        <dbReference type="EMBL" id="CAA0818561.1"/>
    </source>
</evidence>
<dbReference type="Proteomes" id="UP001153555">
    <property type="component" value="Unassembled WGS sequence"/>
</dbReference>
<dbReference type="PANTHER" id="PTHR34792:SF1">
    <property type="entry name" value="OS02G0121500 PROTEIN"/>
    <property type="match status" value="1"/>
</dbReference>
<feature type="compositionally biased region" description="Polar residues" evidence="1">
    <location>
        <begin position="81"/>
        <end position="95"/>
    </location>
</feature>